<dbReference type="GO" id="GO:0071897">
    <property type="term" value="P:DNA biosynthetic process"/>
    <property type="evidence" value="ECO:0007669"/>
    <property type="project" value="UniProtKB-ARBA"/>
</dbReference>
<dbReference type="InterPro" id="IPR043502">
    <property type="entry name" value="DNA/RNA_pol_sf"/>
</dbReference>
<sequence length="565" mass="62954">MAERVSGRNLAVVVSCVGAREGLGVQSTVRCVLRPNGAKGIGGLQKSTRSVRMRSKAGVQTRSQARQEEACEEEVSLAAILKFMKEELKVQLQEQSEQIQEALQEQQRVLQLGMQGQLDAFLREMKEEQQQFKEEVYGELQQQKRQERSGKLVKAGEKGQPPAGISQVAPSPRRCKRTAIDSVRVDRRIDGKKCSLVIDSASEQTFVRPDVLHHRYLPESSEQLCGVTGHCAELKGPLEVRIEVAGQEATLPVYVAEMEDQCLLGLDYLLSMGCELNFCSMKPKVRGMSVPVTAARHTRSGGEVRALRTTVISPRSELLLRCRVSSSFDSKLGVVEDKCWSDGGEDFDGNEQSSTARNGKGDGESSESGCDRKVQQSLNVRPSAVVLVRKKDGSVRCCVDYRALNEVTVKDAYPLPRIDDTLDALSGAKWFSTLDMKAGYHQVKVAEKDREKTAFSYGRGLWQFKVMPFGLCNASATFERLMDRVLEGLHWQTALIYLDDVTVFGQTFNQELERLSEVFNRIRAAHLKLNPKKCHLFQKEVQYLGHIVGENGIHTDPEKVSAVKD</sequence>
<protein>
    <recommendedName>
        <fullName evidence="3">Reverse transcriptase domain-containing protein</fullName>
    </recommendedName>
</protein>
<evidence type="ECO:0000313" key="4">
    <source>
        <dbReference type="EMBL" id="KAK3893315.1"/>
    </source>
</evidence>
<dbReference type="PANTHER" id="PTHR24559:SF435">
    <property type="entry name" value="RIBONUCLEASE H"/>
    <property type="match status" value="1"/>
</dbReference>
<dbReference type="EMBL" id="JAWQEG010000216">
    <property type="protein sequence ID" value="KAK3893315.1"/>
    <property type="molecule type" value="Genomic_DNA"/>
</dbReference>
<evidence type="ECO:0000256" key="2">
    <source>
        <dbReference type="SAM" id="MobiDB-lite"/>
    </source>
</evidence>
<dbReference type="CDD" id="cd00303">
    <property type="entry name" value="retropepsin_like"/>
    <property type="match status" value="1"/>
</dbReference>
<dbReference type="Proteomes" id="UP001286313">
    <property type="component" value="Unassembled WGS sequence"/>
</dbReference>
<organism evidence="4 5">
    <name type="scientific">Petrolisthes cinctipes</name>
    <name type="common">Flat porcelain crab</name>
    <dbReference type="NCBI Taxonomy" id="88211"/>
    <lineage>
        <taxon>Eukaryota</taxon>
        <taxon>Metazoa</taxon>
        <taxon>Ecdysozoa</taxon>
        <taxon>Arthropoda</taxon>
        <taxon>Crustacea</taxon>
        <taxon>Multicrustacea</taxon>
        <taxon>Malacostraca</taxon>
        <taxon>Eumalacostraca</taxon>
        <taxon>Eucarida</taxon>
        <taxon>Decapoda</taxon>
        <taxon>Pleocyemata</taxon>
        <taxon>Anomura</taxon>
        <taxon>Galatheoidea</taxon>
        <taxon>Porcellanidae</taxon>
        <taxon>Petrolisthes</taxon>
    </lineage>
</organism>
<dbReference type="PANTHER" id="PTHR24559">
    <property type="entry name" value="TRANSPOSON TY3-I GAG-POL POLYPROTEIN"/>
    <property type="match status" value="1"/>
</dbReference>
<feature type="region of interest" description="Disordered" evidence="2">
    <location>
        <begin position="345"/>
        <end position="374"/>
    </location>
</feature>
<feature type="compositionally biased region" description="Basic and acidic residues" evidence="2">
    <location>
        <begin position="359"/>
        <end position="374"/>
    </location>
</feature>
<evidence type="ECO:0000256" key="1">
    <source>
        <dbReference type="SAM" id="Coils"/>
    </source>
</evidence>
<keyword evidence="1" id="KW-0175">Coiled coil</keyword>
<accession>A0AAE1GK03</accession>
<dbReference type="InterPro" id="IPR000477">
    <property type="entry name" value="RT_dom"/>
</dbReference>
<feature type="domain" description="Reverse transcriptase" evidence="3">
    <location>
        <begin position="369"/>
        <end position="548"/>
    </location>
</feature>
<evidence type="ECO:0000313" key="5">
    <source>
        <dbReference type="Proteomes" id="UP001286313"/>
    </source>
</evidence>
<feature type="compositionally biased region" description="Basic and acidic residues" evidence="2">
    <location>
        <begin position="137"/>
        <end position="157"/>
    </location>
</feature>
<comment type="caution">
    <text evidence="4">The sequence shown here is derived from an EMBL/GenBank/DDBJ whole genome shotgun (WGS) entry which is preliminary data.</text>
</comment>
<proteinExistence type="predicted"/>
<reference evidence="4" key="1">
    <citation type="submission" date="2023-10" db="EMBL/GenBank/DDBJ databases">
        <title>Genome assemblies of two species of porcelain crab, Petrolisthes cinctipes and Petrolisthes manimaculis (Anomura: Porcellanidae).</title>
        <authorList>
            <person name="Angst P."/>
        </authorList>
    </citation>
    <scope>NUCLEOTIDE SEQUENCE</scope>
    <source>
        <strain evidence="4">PB745_01</strain>
        <tissue evidence="4">Gill</tissue>
    </source>
</reference>
<dbReference type="AlphaFoldDB" id="A0AAE1GK03"/>
<dbReference type="PROSITE" id="PS50878">
    <property type="entry name" value="RT_POL"/>
    <property type="match status" value="1"/>
</dbReference>
<dbReference type="InterPro" id="IPR021109">
    <property type="entry name" value="Peptidase_aspartic_dom_sf"/>
</dbReference>
<name>A0AAE1GK03_PETCI</name>
<dbReference type="InterPro" id="IPR053134">
    <property type="entry name" value="RNA-dir_DNA_polymerase"/>
</dbReference>
<dbReference type="Gene3D" id="3.30.70.270">
    <property type="match status" value="1"/>
</dbReference>
<dbReference type="InterPro" id="IPR043128">
    <property type="entry name" value="Rev_trsase/Diguanyl_cyclase"/>
</dbReference>
<dbReference type="SUPFAM" id="SSF56672">
    <property type="entry name" value="DNA/RNA polymerases"/>
    <property type="match status" value="1"/>
</dbReference>
<dbReference type="Pfam" id="PF00078">
    <property type="entry name" value="RVT_1"/>
    <property type="match status" value="1"/>
</dbReference>
<feature type="region of interest" description="Disordered" evidence="2">
    <location>
        <begin position="137"/>
        <end position="172"/>
    </location>
</feature>
<evidence type="ECO:0000259" key="3">
    <source>
        <dbReference type="PROSITE" id="PS50878"/>
    </source>
</evidence>
<feature type="coiled-coil region" evidence="1">
    <location>
        <begin position="85"/>
        <end position="112"/>
    </location>
</feature>
<dbReference type="SUPFAM" id="SSF50630">
    <property type="entry name" value="Acid proteases"/>
    <property type="match status" value="1"/>
</dbReference>
<dbReference type="CDD" id="cd01647">
    <property type="entry name" value="RT_LTR"/>
    <property type="match status" value="1"/>
</dbReference>
<gene>
    <name evidence="4" type="ORF">Pcinc_002871</name>
</gene>
<dbReference type="Gene3D" id="2.40.70.10">
    <property type="entry name" value="Acid Proteases"/>
    <property type="match status" value="1"/>
</dbReference>
<keyword evidence="5" id="KW-1185">Reference proteome</keyword>